<feature type="transmembrane region" description="Helical" evidence="13">
    <location>
        <begin position="93"/>
        <end position="111"/>
    </location>
</feature>
<dbReference type="FunFam" id="1.20.1560.10:FF:000006">
    <property type="entry name" value="ATP-binding cassette, sub-family C (CFTR/MRP), member 9"/>
    <property type="match status" value="1"/>
</dbReference>
<feature type="transmembrane region" description="Helical" evidence="13">
    <location>
        <begin position="1142"/>
        <end position="1175"/>
    </location>
</feature>
<feature type="domain" description="ABC transporter" evidence="14">
    <location>
        <begin position="1345"/>
        <end position="1577"/>
    </location>
</feature>
<dbReference type="Gene3D" id="3.40.50.300">
    <property type="entry name" value="P-loop containing nucleotide triphosphate hydrolases"/>
    <property type="match status" value="2"/>
</dbReference>
<dbReference type="InterPro" id="IPR050173">
    <property type="entry name" value="ABC_transporter_C-like"/>
</dbReference>
<feature type="transmembrane region" description="Helical" evidence="13">
    <location>
        <begin position="368"/>
        <end position="392"/>
    </location>
</feature>
<dbReference type="Pfam" id="PF00664">
    <property type="entry name" value="ABC_membrane"/>
    <property type="match status" value="2"/>
</dbReference>
<dbReference type="PROSITE" id="PS00211">
    <property type="entry name" value="ABC_TRANSPORTER_1"/>
    <property type="match status" value="1"/>
</dbReference>
<feature type="transmembrane region" description="Helical" evidence="13">
    <location>
        <begin position="182"/>
        <end position="211"/>
    </location>
</feature>
<sequence length="1579" mass="178527">MHLRERKDVIRMENVWNLFCGVTEKNTTFPSKELNLIEDLCFTEGVNILLHAGLVIFSIFGIFATRRKKRTPLFHSDSLLRGWVHFPWHNCRWLLTFVYIFLSMCCLWDGILSQRRSTINRPFLYTVDAVQLLSSILSIMYYDAVEKANDPLYLLLFICHWPTACGINVFKVYQLYLKNLTIYHLTFSLTCILVVVYGLFIILELCAFFQLGYLGPWYSRRVPPLELQDASRKFHQPYVNTFSQITYSWISWLLKEGSHTPIQMETLGKLSQQEMGLTNFQVFKRSYDKQMETISPERMKSGDLGKVYFKAFGKPFLIGAVLKIIGDLAGLIAPLCIDGILRFVADDFKYSEKGSYFVSVWEFISNGYILTFLMLSTMLLQNICLQLSYYIVIREGMHIRASLQSMIYKKALLLPVWVFSGGLLTVGQIMNYMSIDSLQIMMAAFLGFYIVSIPIQIVLAVILLYFQLGISALVGISVILLLAPLQYFISKKFASIQKRTMECSDERIKKSNEMLHCIKLLKLYSWEGIFASALKEARQKEMKYMLKGSFSVISTLFLTQVTPIIATLVAFSTYSAFTGSPLTANKAFSALALFDKFNSPLIIFPVIVRMIVNTVLSTHRLASYFSTDELKGMGTTFIESKKADEPLPPAKNADLSVEQVQLEDETIPENSTSRYQSADHPDEPQNSLLNNHSNNAKPEESTVDDVENPTNSTANALEITNGSFAWSSNSEQICLQDISTKIPEGKITILVGKVGSGKTSLLSAMLGEMTTVSGNVKWATPNQPIAYSAQAAWLRNASLQNNIVLEEEFDEERFNMVIDACALQPDIDILPAREQTEIGEKGINLSGGQKQRVSVARALYSRCSVVILDDPLSALDVHVGSRVFHQGIMGVLKKEGRTVIIVTHHLEYLKEADHIIVMENGMIDAQGTYWDISTQNPDLVQIWKTLIAKEDNEGEEEGKDDNFEEAYLQMEQKPGNVDGKLVQDEEKEEGSISIRVYWLYIRSIGIFFFFGLLFAVIIKQSFFVAIDFWLADWSSAGTLLIQNKSRNESVSRIENQAVLTHYLNGYIGLTCAAVITALFSSIAHVLSGIKASKYLFRKMLVNVMALPLRFFESTPIGRILNRFSSDIKAIDDQIPTNLERFLWHLLLCLSAVLINIIVTPFFIIPILPLLVFYYFLQKFFRASSRELQRLDSITKSPVFAHFSETLGGLTTIRAYKCEDKFFEQIVDKIDYNNIAYLYLNTINRWLAIRLDFIGTTIVFAATLCALVTAELHYLEDGLVGLAILHALKMSTFLNWSVREMAELEMQMNSVERVHHYTELKTERQLKESMMAPVSISWPRSGKIEIYKLSVRYADHLDPVLHNLTLTIEAGTTVGICGRTGSGKSSLSLSLLRIIDNYKGYIKIGGIDISTVSLAFLRRAISIIPQDPVLFGGSVRFNLDPESDHSDEELWEVLQIAQLDQFVSELPEKLDSFIAESSENLSMGQRQLLCIARALLRKSKIIILDEATASVDMETDSALQIVMKTAFKNSTVLIIAHRIQTIIDCERVIVMHQGQIVEDGDPKVLQNNDSFFAKLVKASN</sequence>
<reference evidence="16" key="4">
    <citation type="submission" date="2025-08" db="UniProtKB">
        <authorList>
            <consortium name="Ensembl"/>
        </authorList>
    </citation>
    <scope>IDENTIFICATION</scope>
</reference>
<feature type="transmembrane region" description="Helical" evidence="13">
    <location>
        <begin position="550"/>
        <end position="577"/>
    </location>
</feature>
<reference evidence="16" key="5">
    <citation type="submission" date="2025-09" db="UniProtKB">
        <authorList>
            <consortium name="Ensembl"/>
        </authorList>
    </citation>
    <scope>IDENTIFICATION</scope>
</reference>
<evidence type="ECO:0000259" key="15">
    <source>
        <dbReference type="PROSITE" id="PS50929"/>
    </source>
</evidence>
<dbReference type="Pfam" id="PF00005">
    <property type="entry name" value="ABC_tran"/>
    <property type="match status" value="2"/>
</dbReference>
<dbReference type="Gene3D" id="1.20.1560.10">
    <property type="entry name" value="ABC transporter type 1, transmembrane domain"/>
    <property type="match status" value="2"/>
</dbReference>
<evidence type="ECO:0000256" key="2">
    <source>
        <dbReference type="ARBA" id="ARBA00009726"/>
    </source>
</evidence>
<feature type="compositionally biased region" description="Polar residues" evidence="12">
    <location>
        <begin position="684"/>
        <end position="696"/>
    </location>
</feature>
<dbReference type="PRINTS" id="PR01092">
    <property type="entry name" value="SULFNYLUREAR"/>
</dbReference>
<dbReference type="InterPro" id="IPR000388">
    <property type="entry name" value="ABCC8/9"/>
</dbReference>
<dbReference type="PROSITE" id="PS50893">
    <property type="entry name" value="ABC_TRANSPORTER_2"/>
    <property type="match status" value="2"/>
</dbReference>
<dbReference type="PANTHER" id="PTHR24223:SF461">
    <property type="entry name" value="ATP-BINDING CASSETTE SUB-FAMILY C MEMBER SUR"/>
    <property type="match status" value="1"/>
</dbReference>
<dbReference type="GO" id="GO:0032991">
    <property type="term" value="C:protein-containing complex"/>
    <property type="evidence" value="ECO:0007669"/>
    <property type="project" value="UniProtKB-ARBA"/>
</dbReference>
<keyword evidence="11" id="KW-0325">Glycoprotein</keyword>
<dbReference type="GO" id="GO:0016887">
    <property type="term" value="F:ATP hydrolysis activity"/>
    <property type="evidence" value="ECO:0007669"/>
    <property type="project" value="InterPro"/>
</dbReference>
<dbReference type="GO" id="GO:0006813">
    <property type="term" value="P:potassium ion transport"/>
    <property type="evidence" value="ECO:0007669"/>
    <property type="project" value="InterPro"/>
</dbReference>
<evidence type="ECO:0000313" key="16">
    <source>
        <dbReference type="Ensembl" id="ENSCMIP00000003878.1"/>
    </source>
</evidence>
<comment type="similarity">
    <text evidence="2">Belongs to the ABC transporter superfamily. ABCC family. Conjugate transporter (TC 3.A.1.208) subfamily.</text>
</comment>
<feature type="transmembrane region" description="Helical" evidence="13">
    <location>
        <begin position="123"/>
        <end position="142"/>
    </location>
</feature>
<dbReference type="InterPro" id="IPR027417">
    <property type="entry name" value="P-loop_NTPase"/>
</dbReference>
<dbReference type="PANTHER" id="PTHR24223">
    <property type="entry name" value="ATP-BINDING CASSETTE SUB-FAMILY C"/>
    <property type="match status" value="1"/>
</dbReference>
<evidence type="ECO:0000256" key="5">
    <source>
        <dbReference type="ARBA" id="ARBA00022737"/>
    </source>
</evidence>
<dbReference type="OMA" id="FFWIGHY"/>
<dbReference type="SMART" id="SM00382">
    <property type="entry name" value="AAA"/>
    <property type="match status" value="2"/>
</dbReference>
<protein>
    <submittedName>
        <fullName evidence="16">ATP-binding cassette sub-family C member 9-like</fullName>
    </submittedName>
</protein>
<dbReference type="Ensembl" id="ENSCMIT00000004024.1">
    <property type="protein sequence ID" value="ENSCMIP00000003878.1"/>
    <property type="gene ID" value="ENSCMIG00000002315.1"/>
</dbReference>
<dbReference type="GO" id="GO:0008281">
    <property type="term" value="F:sulfonylurea receptor activity"/>
    <property type="evidence" value="ECO:0007669"/>
    <property type="project" value="InterPro"/>
</dbReference>
<feature type="transmembrane region" description="Helical" evidence="13">
    <location>
        <begin position="1062"/>
        <end position="1086"/>
    </location>
</feature>
<evidence type="ECO:0000256" key="1">
    <source>
        <dbReference type="ARBA" id="ARBA00004141"/>
    </source>
</evidence>
<dbReference type="FunFam" id="3.40.50.300:FF:000838">
    <property type="entry name" value="ABC multidrug transporter (Eurofung)"/>
    <property type="match status" value="1"/>
</dbReference>
<keyword evidence="4 13" id="KW-0812">Transmembrane</keyword>
<feature type="domain" description="ABC transporter" evidence="14">
    <location>
        <begin position="717"/>
        <end position="945"/>
    </location>
</feature>
<keyword evidence="17" id="KW-1185">Reference proteome</keyword>
<feature type="transmembrane region" description="Helical" evidence="13">
    <location>
        <begin position="997"/>
        <end position="1016"/>
    </location>
</feature>
<dbReference type="GO" id="GO:0140359">
    <property type="term" value="F:ABC-type transporter activity"/>
    <property type="evidence" value="ECO:0007669"/>
    <property type="project" value="InterPro"/>
</dbReference>
<dbReference type="InterPro" id="IPR017871">
    <property type="entry name" value="ABC_transporter-like_CS"/>
</dbReference>
<dbReference type="InterPro" id="IPR003439">
    <property type="entry name" value="ABC_transporter-like_ATP-bd"/>
</dbReference>
<accession>A0A4W3GJR2</accession>
<keyword evidence="6" id="KW-0547">Nucleotide-binding</keyword>
<evidence type="ECO:0000256" key="13">
    <source>
        <dbReference type="SAM" id="Phobius"/>
    </source>
</evidence>
<dbReference type="SUPFAM" id="SSF90123">
    <property type="entry name" value="ABC transporter transmembrane region"/>
    <property type="match status" value="2"/>
</dbReference>
<dbReference type="InterPro" id="IPR011527">
    <property type="entry name" value="ABC1_TM_dom"/>
</dbReference>
<dbReference type="FunFam" id="1.20.1560.10:FF:000010">
    <property type="entry name" value="Multidrug resistance-associated ABC transporter"/>
    <property type="match status" value="1"/>
</dbReference>
<evidence type="ECO:0000256" key="7">
    <source>
        <dbReference type="ARBA" id="ARBA00022840"/>
    </source>
</evidence>
<evidence type="ECO:0000256" key="10">
    <source>
        <dbReference type="ARBA" id="ARBA00023170"/>
    </source>
</evidence>
<keyword evidence="3" id="KW-0813">Transport</keyword>
<dbReference type="InParanoid" id="A0A4W3GJR2"/>
<dbReference type="CDD" id="cd03244">
    <property type="entry name" value="ABCC_MRP_domain2"/>
    <property type="match status" value="1"/>
</dbReference>
<feature type="transmembrane region" description="Helical" evidence="13">
    <location>
        <begin position="412"/>
        <end position="432"/>
    </location>
</feature>
<proteinExistence type="inferred from homology"/>
<feature type="transmembrane region" description="Helical" evidence="13">
    <location>
        <begin position="472"/>
        <end position="489"/>
    </location>
</feature>
<evidence type="ECO:0000256" key="12">
    <source>
        <dbReference type="SAM" id="MobiDB-lite"/>
    </source>
</evidence>
<reference evidence="17" key="2">
    <citation type="journal article" date="2007" name="PLoS Biol.">
        <title>Survey sequencing and comparative analysis of the elephant shark (Callorhinchus milii) genome.</title>
        <authorList>
            <person name="Venkatesh B."/>
            <person name="Kirkness E.F."/>
            <person name="Loh Y.H."/>
            <person name="Halpern A.L."/>
            <person name="Lee A.P."/>
            <person name="Johnson J."/>
            <person name="Dandona N."/>
            <person name="Viswanathan L.D."/>
            <person name="Tay A."/>
            <person name="Venter J.C."/>
            <person name="Strausberg R.L."/>
            <person name="Brenner S."/>
        </authorList>
    </citation>
    <scope>NUCLEOTIDE SEQUENCE [LARGE SCALE GENOMIC DNA]</scope>
</reference>
<keyword evidence="8 13" id="KW-1133">Transmembrane helix</keyword>
<name>A0A4W3GJR2_CALMI</name>
<feature type="region of interest" description="Disordered" evidence="12">
    <location>
        <begin position="661"/>
        <end position="710"/>
    </location>
</feature>
<dbReference type="SUPFAM" id="SSF52540">
    <property type="entry name" value="P-loop containing nucleoside triphosphate hydrolases"/>
    <property type="match status" value="2"/>
</dbReference>
<evidence type="ECO:0000256" key="9">
    <source>
        <dbReference type="ARBA" id="ARBA00023136"/>
    </source>
</evidence>
<dbReference type="FunFam" id="3.40.50.300:FF:002366">
    <property type="entry name" value="Uncharacterized protein"/>
    <property type="match status" value="1"/>
</dbReference>
<evidence type="ECO:0000256" key="3">
    <source>
        <dbReference type="ARBA" id="ARBA00022448"/>
    </source>
</evidence>
<reference evidence="17" key="3">
    <citation type="journal article" date="2014" name="Nature">
        <title>Elephant shark genome provides unique insights into gnathostome evolution.</title>
        <authorList>
            <consortium name="International Elephant Shark Genome Sequencing Consortium"/>
            <person name="Venkatesh B."/>
            <person name="Lee A.P."/>
            <person name="Ravi V."/>
            <person name="Maurya A.K."/>
            <person name="Lian M.M."/>
            <person name="Swann J.B."/>
            <person name="Ohta Y."/>
            <person name="Flajnik M.F."/>
            <person name="Sutoh Y."/>
            <person name="Kasahara M."/>
            <person name="Hoon S."/>
            <person name="Gangu V."/>
            <person name="Roy S.W."/>
            <person name="Irimia M."/>
            <person name="Korzh V."/>
            <person name="Kondrychyn I."/>
            <person name="Lim Z.W."/>
            <person name="Tay B.H."/>
            <person name="Tohari S."/>
            <person name="Kong K.W."/>
            <person name="Ho S."/>
            <person name="Lorente-Galdos B."/>
            <person name="Quilez J."/>
            <person name="Marques-Bonet T."/>
            <person name="Raney B.J."/>
            <person name="Ingham P.W."/>
            <person name="Tay A."/>
            <person name="Hillier L.W."/>
            <person name="Minx P."/>
            <person name="Boehm T."/>
            <person name="Wilson R.K."/>
            <person name="Brenner S."/>
            <person name="Warren W.C."/>
        </authorList>
    </citation>
    <scope>NUCLEOTIDE SEQUENCE [LARGE SCALE GENOMIC DNA]</scope>
</reference>
<dbReference type="CDD" id="cd03250">
    <property type="entry name" value="ABCC_MRP_domain1"/>
    <property type="match status" value="1"/>
</dbReference>
<evidence type="ECO:0000256" key="8">
    <source>
        <dbReference type="ARBA" id="ARBA00022989"/>
    </source>
</evidence>
<feature type="transmembrane region" description="Helical" evidence="13">
    <location>
        <begin position="597"/>
        <end position="616"/>
    </location>
</feature>
<keyword evidence="5" id="KW-0677">Repeat</keyword>
<dbReference type="CDD" id="cd18602">
    <property type="entry name" value="ABC_6TM_SUR1_D2_like"/>
    <property type="match status" value="1"/>
</dbReference>
<organism evidence="16 17">
    <name type="scientific">Callorhinchus milii</name>
    <name type="common">Ghost shark</name>
    <dbReference type="NCBI Taxonomy" id="7868"/>
    <lineage>
        <taxon>Eukaryota</taxon>
        <taxon>Metazoa</taxon>
        <taxon>Chordata</taxon>
        <taxon>Craniata</taxon>
        <taxon>Vertebrata</taxon>
        <taxon>Chondrichthyes</taxon>
        <taxon>Holocephali</taxon>
        <taxon>Chimaeriformes</taxon>
        <taxon>Callorhinchidae</taxon>
        <taxon>Callorhinchus</taxon>
    </lineage>
</organism>
<dbReference type="GO" id="GO:0005886">
    <property type="term" value="C:plasma membrane"/>
    <property type="evidence" value="ECO:0007669"/>
    <property type="project" value="UniProtKB-ARBA"/>
</dbReference>
<dbReference type="Proteomes" id="UP000314986">
    <property type="component" value="Unassembled WGS sequence"/>
</dbReference>
<evidence type="ECO:0000259" key="14">
    <source>
        <dbReference type="PROSITE" id="PS50893"/>
    </source>
</evidence>
<evidence type="ECO:0000256" key="4">
    <source>
        <dbReference type="ARBA" id="ARBA00022692"/>
    </source>
</evidence>
<evidence type="ECO:0000256" key="6">
    <source>
        <dbReference type="ARBA" id="ARBA00022741"/>
    </source>
</evidence>
<keyword evidence="9 13" id="KW-0472">Membrane</keyword>
<dbReference type="GeneTree" id="ENSGT00940000156626"/>
<keyword evidence="7" id="KW-0067">ATP-binding</keyword>
<comment type="subcellular location">
    <subcellularLocation>
        <location evidence="1">Membrane</location>
        <topology evidence="1">Multi-pass membrane protein</topology>
    </subcellularLocation>
</comment>
<feature type="transmembrane region" description="Helical" evidence="13">
    <location>
        <begin position="154"/>
        <end position="176"/>
    </location>
</feature>
<dbReference type="STRING" id="7868.ENSCMIP00000003878"/>
<reference evidence="17" key="1">
    <citation type="journal article" date="2006" name="Science">
        <title>Ancient noncoding elements conserved in the human genome.</title>
        <authorList>
            <person name="Venkatesh B."/>
            <person name="Kirkness E.F."/>
            <person name="Loh Y.H."/>
            <person name="Halpern A.L."/>
            <person name="Lee A.P."/>
            <person name="Johnson J."/>
            <person name="Dandona N."/>
            <person name="Viswanathan L.D."/>
            <person name="Tay A."/>
            <person name="Venter J.C."/>
            <person name="Strausberg R.L."/>
            <person name="Brenner S."/>
        </authorList>
    </citation>
    <scope>NUCLEOTIDE SEQUENCE [LARGE SCALE GENOMIC DNA]</scope>
</reference>
<dbReference type="InterPro" id="IPR036640">
    <property type="entry name" value="ABC1_TM_sf"/>
</dbReference>
<feature type="transmembrane region" description="Helical" evidence="13">
    <location>
        <begin position="444"/>
        <end position="466"/>
    </location>
</feature>
<dbReference type="GO" id="GO:0005524">
    <property type="term" value="F:ATP binding"/>
    <property type="evidence" value="ECO:0007669"/>
    <property type="project" value="UniProtKB-KW"/>
</dbReference>
<dbReference type="PROSITE" id="PS50929">
    <property type="entry name" value="ABC_TM1F"/>
    <property type="match status" value="2"/>
</dbReference>
<evidence type="ECO:0000256" key="11">
    <source>
        <dbReference type="ARBA" id="ARBA00023180"/>
    </source>
</evidence>
<feature type="domain" description="ABC transmembrane type-1" evidence="15">
    <location>
        <begin position="317"/>
        <end position="613"/>
    </location>
</feature>
<feature type="domain" description="ABC transmembrane type-1" evidence="15">
    <location>
        <begin position="1010"/>
        <end position="1305"/>
    </location>
</feature>
<feature type="transmembrane region" description="Helical" evidence="13">
    <location>
        <begin position="48"/>
        <end position="65"/>
    </location>
</feature>
<keyword evidence="10" id="KW-0675">Receptor</keyword>
<dbReference type="InterPro" id="IPR003593">
    <property type="entry name" value="AAA+_ATPase"/>
</dbReference>
<evidence type="ECO:0000313" key="17">
    <source>
        <dbReference type="Proteomes" id="UP000314986"/>
    </source>
</evidence>